<dbReference type="InterPro" id="IPR001196">
    <property type="entry name" value="Ribosomal_uL15_CS"/>
</dbReference>
<dbReference type="InterPro" id="IPR030878">
    <property type="entry name" value="Ribosomal_uL15"/>
</dbReference>
<dbReference type="InterPro" id="IPR036227">
    <property type="entry name" value="Ribosomal_uL15/eL18_sf"/>
</dbReference>
<evidence type="ECO:0000256" key="6">
    <source>
        <dbReference type="RuleBase" id="RU003888"/>
    </source>
</evidence>
<gene>
    <name evidence="5" type="primary">rpl15</name>
    <name evidence="8" type="ORF">BXU00_00085</name>
</gene>
<accession>A0A397WN55</accession>
<proteinExistence type="inferred from homology"/>
<dbReference type="GO" id="GO:0006412">
    <property type="term" value="P:translation"/>
    <property type="evidence" value="ECO:0007669"/>
    <property type="project" value="UniProtKB-UniRule"/>
</dbReference>
<evidence type="ECO:0000256" key="3">
    <source>
        <dbReference type="ARBA" id="ARBA00023274"/>
    </source>
</evidence>
<dbReference type="GO" id="GO:0015934">
    <property type="term" value="C:large ribosomal subunit"/>
    <property type="evidence" value="ECO:0007669"/>
    <property type="project" value="InterPro"/>
</dbReference>
<dbReference type="InterPro" id="IPR027386">
    <property type="entry name" value="Rbsml_uL15_N"/>
</dbReference>
<dbReference type="PROSITE" id="PS00475">
    <property type="entry name" value="RIBOSOMAL_L15"/>
    <property type="match status" value="1"/>
</dbReference>
<dbReference type="Pfam" id="PF00828">
    <property type="entry name" value="Ribosomal_L27A"/>
    <property type="match status" value="1"/>
</dbReference>
<dbReference type="GO" id="GO:0019843">
    <property type="term" value="F:rRNA binding"/>
    <property type="evidence" value="ECO:0007669"/>
    <property type="project" value="UniProtKB-UniRule"/>
</dbReference>
<dbReference type="EMBL" id="MWMI01000001">
    <property type="protein sequence ID" value="RIB35500.1"/>
    <property type="molecule type" value="Genomic_DNA"/>
</dbReference>
<evidence type="ECO:0000313" key="8">
    <source>
        <dbReference type="EMBL" id="RIB35500.1"/>
    </source>
</evidence>
<sequence>MTARRRKKYRKYLGKRYARRGYNDRNRGAGNRGGRGMSGWRFKKQKRIAFEKYYKQIIEDKKGFTTPNLKRDITAINIGDLEEYFEYLLDNGIVSMEDEYYVINLMDLGIEKLLGKGDISRKVKILVKKASKNAIEKIKAKGGEVIILEQ</sequence>
<dbReference type="Gene3D" id="4.10.990.10">
    <property type="match status" value="1"/>
</dbReference>
<keyword evidence="3 5" id="KW-0687">Ribonucleoprotein</keyword>
<evidence type="ECO:0000256" key="4">
    <source>
        <dbReference type="ARBA" id="ARBA00035200"/>
    </source>
</evidence>
<organism evidence="8 9">
    <name type="scientific">Candidatus Nanoclepta minutus</name>
    <dbReference type="NCBI Taxonomy" id="1940235"/>
    <lineage>
        <taxon>Archaea</taxon>
        <taxon>Nanobdellota</taxon>
        <taxon>Candidatus Nanoclepta</taxon>
    </lineage>
</organism>
<evidence type="ECO:0000256" key="2">
    <source>
        <dbReference type="ARBA" id="ARBA00022980"/>
    </source>
</evidence>
<protein>
    <recommendedName>
        <fullName evidence="4 5">Large ribosomal subunit protein uL15</fullName>
    </recommendedName>
</protein>
<dbReference type="GO" id="GO:0003735">
    <property type="term" value="F:structural constituent of ribosome"/>
    <property type="evidence" value="ECO:0007669"/>
    <property type="project" value="InterPro"/>
</dbReference>
<dbReference type="AlphaFoldDB" id="A0A397WN55"/>
<reference evidence="8 9" key="1">
    <citation type="journal article" date="2018" name="Syst. Appl. Microbiol.">
        <title>A new symbiotic nanoarchaeote (Candidatus Nanoclepta minutus) and its host (Zestosphaera tikiterensis gen. nov., sp. nov.) from a New Zealand hot spring.</title>
        <authorList>
            <person name="St John E."/>
            <person name="Liu Y."/>
            <person name="Podar M."/>
            <person name="Stott M.B."/>
            <person name="Meneghin J."/>
            <person name="Chen Z."/>
            <person name="Lagutin K."/>
            <person name="Mitchell K."/>
            <person name="Reysenbach A.L."/>
        </authorList>
    </citation>
    <scope>NUCLEOTIDE SEQUENCE [LARGE SCALE GENOMIC DNA]</scope>
    <source>
        <strain evidence="8">NZ3</strain>
    </source>
</reference>
<comment type="function">
    <text evidence="5">Binds to the 23S rRNA.</text>
</comment>
<dbReference type="HAMAP" id="MF_01341">
    <property type="entry name" value="Ribosomal_uL15"/>
    <property type="match status" value="1"/>
</dbReference>
<evidence type="ECO:0000256" key="1">
    <source>
        <dbReference type="ARBA" id="ARBA00007320"/>
    </source>
</evidence>
<keyword evidence="2 5" id="KW-0689">Ribosomal protein</keyword>
<feature type="domain" description="Large ribosomal subunit protein uL15/eL18" evidence="7">
    <location>
        <begin position="76"/>
        <end position="146"/>
    </location>
</feature>
<keyword evidence="5" id="KW-0699">rRNA-binding</keyword>
<evidence type="ECO:0000256" key="5">
    <source>
        <dbReference type="HAMAP-Rule" id="MF_01341"/>
    </source>
</evidence>
<name>A0A397WN55_9ARCH</name>
<dbReference type="Gene3D" id="3.100.10.10">
    <property type="match status" value="1"/>
</dbReference>
<keyword evidence="5" id="KW-0694">RNA-binding</keyword>
<evidence type="ECO:0000313" key="9">
    <source>
        <dbReference type="Proteomes" id="UP000266622"/>
    </source>
</evidence>
<dbReference type="InterPro" id="IPR021131">
    <property type="entry name" value="Ribosomal_uL15/eL18"/>
</dbReference>
<dbReference type="Proteomes" id="UP000266622">
    <property type="component" value="Unassembled WGS sequence"/>
</dbReference>
<comment type="similarity">
    <text evidence="1 5 6">Belongs to the universal ribosomal protein uL15 family.</text>
</comment>
<comment type="caution">
    <text evidence="8">The sequence shown here is derived from an EMBL/GenBank/DDBJ whole genome shotgun (WGS) entry which is preliminary data.</text>
</comment>
<dbReference type="SUPFAM" id="SSF52080">
    <property type="entry name" value="Ribosomal proteins L15p and L18e"/>
    <property type="match status" value="1"/>
</dbReference>
<comment type="subunit">
    <text evidence="5">Part of the 50S ribosomal subunit.</text>
</comment>
<evidence type="ECO:0000259" key="7">
    <source>
        <dbReference type="Pfam" id="PF00828"/>
    </source>
</evidence>